<evidence type="ECO:0000256" key="4">
    <source>
        <dbReference type="ARBA" id="ARBA00022519"/>
    </source>
</evidence>
<keyword evidence="5" id="KW-0812">Transmembrane</keyword>
<reference evidence="16 17" key="1">
    <citation type="submission" date="2018-09" db="EMBL/GenBank/DDBJ databases">
        <authorList>
            <person name="Zhu H."/>
        </authorList>
    </citation>
    <scope>NUCLEOTIDE SEQUENCE [LARGE SCALE GENOMIC DNA]</scope>
    <source>
        <strain evidence="16 17">K2R01-6</strain>
    </source>
</reference>
<keyword evidence="7" id="KW-0472">Membrane</keyword>
<keyword evidence="4" id="KW-0997">Cell inner membrane</keyword>
<keyword evidence="14" id="KW-0413">Isomerase</keyword>
<dbReference type="PROSITE" id="PS50198">
    <property type="entry name" value="PPIC_PPIASE_2"/>
    <property type="match status" value="1"/>
</dbReference>
<evidence type="ECO:0000256" key="5">
    <source>
        <dbReference type="ARBA" id="ARBA00022692"/>
    </source>
</evidence>
<evidence type="ECO:0000259" key="15">
    <source>
        <dbReference type="PROSITE" id="PS50198"/>
    </source>
</evidence>
<evidence type="ECO:0000256" key="8">
    <source>
        <dbReference type="ARBA" id="ARBA00023186"/>
    </source>
</evidence>
<evidence type="ECO:0000256" key="2">
    <source>
        <dbReference type="ARBA" id="ARBA00018370"/>
    </source>
</evidence>
<protein>
    <recommendedName>
        <fullName evidence="2">Parvulin-like PPIase</fullName>
    </recommendedName>
    <alternativeName>
        <fullName evidence="9">Peptidyl-prolyl cis-trans isomerase plp</fullName>
    </alternativeName>
    <alternativeName>
        <fullName evidence="12">Periplasmic chaperone PpiD</fullName>
    </alternativeName>
    <alternativeName>
        <fullName evidence="13">Periplasmic folding chaperone</fullName>
    </alternativeName>
    <alternativeName>
        <fullName evidence="10">Rotamase plp</fullName>
    </alternativeName>
</protein>
<evidence type="ECO:0000313" key="16">
    <source>
        <dbReference type="EMBL" id="RJF90983.1"/>
    </source>
</evidence>
<evidence type="ECO:0000313" key="17">
    <source>
        <dbReference type="Proteomes" id="UP000286100"/>
    </source>
</evidence>
<comment type="subcellular location">
    <subcellularLocation>
        <location evidence="1">Cell inner membrane</location>
        <topology evidence="1">Single-pass type II membrane protein</topology>
        <orientation evidence="1">Periplasmic side</orientation>
    </subcellularLocation>
</comment>
<evidence type="ECO:0000256" key="12">
    <source>
        <dbReference type="ARBA" id="ARBA00040743"/>
    </source>
</evidence>
<dbReference type="AlphaFoldDB" id="A0A418WLV4"/>
<dbReference type="GO" id="GO:0005886">
    <property type="term" value="C:plasma membrane"/>
    <property type="evidence" value="ECO:0007669"/>
    <property type="project" value="UniProtKB-SubCell"/>
</dbReference>
<comment type="similarity">
    <text evidence="11">Belongs to the PpiD chaperone family.</text>
</comment>
<dbReference type="Pfam" id="PF13624">
    <property type="entry name" value="SurA_N_3"/>
    <property type="match status" value="1"/>
</dbReference>
<dbReference type="Gene3D" id="1.10.4030.10">
    <property type="entry name" value="Porin chaperone SurA, peptide-binding domain"/>
    <property type="match status" value="1"/>
</dbReference>
<keyword evidence="6" id="KW-1133">Transmembrane helix</keyword>
<dbReference type="InterPro" id="IPR000297">
    <property type="entry name" value="PPIase_PpiC"/>
</dbReference>
<dbReference type="PANTHER" id="PTHR47529:SF1">
    <property type="entry name" value="PERIPLASMIC CHAPERONE PPID"/>
    <property type="match status" value="1"/>
</dbReference>
<evidence type="ECO:0000256" key="13">
    <source>
        <dbReference type="ARBA" id="ARBA00042775"/>
    </source>
</evidence>
<keyword evidence="14" id="KW-0697">Rotamase</keyword>
<comment type="caution">
    <text evidence="16">The sequence shown here is derived from an EMBL/GenBank/DDBJ whole genome shotgun (WGS) entry which is preliminary data.</text>
</comment>
<dbReference type="InterPro" id="IPR027304">
    <property type="entry name" value="Trigger_fact/SurA_dom_sf"/>
</dbReference>
<accession>A0A418WLV4</accession>
<dbReference type="SUPFAM" id="SSF109998">
    <property type="entry name" value="Triger factor/SurA peptide-binding domain-like"/>
    <property type="match status" value="1"/>
</dbReference>
<evidence type="ECO:0000256" key="11">
    <source>
        <dbReference type="ARBA" id="ARBA00038408"/>
    </source>
</evidence>
<dbReference type="EMBL" id="QYUM01000003">
    <property type="protein sequence ID" value="RJF90983.1"/>
    <property type="molecule type" value="Genomic_DNA"/>
</dbReference>
<keyword evidence="17" id="KW-1185">Reference proteome</keyword>
<dbReference type="Proteomes" id="UP000286100">
    <property type="component" value="Unassembled WGS sequence"/>
</dbReference>
<evidence type="ECO:0000256" key="1">
    <source>
        <dbReference type="ARBA" id="ARBA00004382"/>
    </source>
</evidence>
<dbReference type="GO" id="GO:0003755">
    <property type="term" value="F:peptidyl-prolyl cis-trans isomerase activity"/>
    <property type="evidence" value="ECO:0007669"/>
    <property type="project" value="UniProtKB-KW"/>
</dbReference>
<dbReference type="OrthoDB" id="9768393at2"/>
<dbReference type="PANTHER" id="PTHR47529">
    <property type="entry name" value="PEPTIDYL-PROLYL CIS-TRANS ISOMERASE D"/>
    <property type="match status" value="1"/>
</dbReference>
<gene>
    <name evidence="16" type="ORF">D3876_12575</name>
</gene>
<evidence type="ECO:0000256" key="6">
    <source>
        <dbReference type="ARBA" id="ARBA00022989"/>
    </source>
</evidence>
<dbReference type="InterPro" id="IPR052029">
    <property type="entry name" value="PpiD_chaperone"/>
</dbReference>
<dbReference type="SUPFAM" id="SSF54534">
    <property type="entry name" value="FKBP-like"/>
    <property type="match status" value="1"/>
</dbReference>
<evidence type="ECO:0000256" key="3">
    <source>
        <dbReference type="ARBA" id="ARBA00022475"/>
    </source>
</evidence>
<evidence type="ECO:0000256" key="10">
    <source>
        <dbReference type="ARBA" id="ARBA00031484"/>
    </source>
</evidence>
<dbReference type="InterPro" id="IPR046357">
    <property type="entry name" value="PPIase_dom_sf"/>
</dbReference>
<keyword evidence="3" id="KW-1003">Cell membrane</keyword>
<keyword evidence="8" id="KW-0143">Chaperone</keyword>
<evidence type="ECO:0000256" key="7">
    <source>
        <dbReference type="ARBA" id="ARBA00023136"/>
    </source>
</evidence>
<proteinExistence type="inferred from homology"/>
<feature type="domain" description="PpiC" evidence="15">
    <location>
        <begin position="296"/>
        <end position="384"/>
    </location>
</feature>
<dbReference type="Gene3D" id="3.10.50.40">
    <property type="match status" value="1"/>
</dbReference>
<name>A0A418WLV4_9SPHN</name>
<evidence type="ECO:0000256" key="14">
    <source>
        <dbReference type="PROSITE-ProRule" id="PRU00278"/>
    </source>
</evidence>
<evidence type="ECO:0000256" key="9">
    <source>
        <dbReference type="ARBA" id="ARBA00030642"/>
    </source>
</evidence>
<sequence length="672" mass="71455">MPCRKKVCPLKQRFTSAIRATSRSMITFLRSLFNSKIGLIVSFLFIVLVAISFAGADITGSMGSGTGLGGSTVAEVGKHDISTEELSMRVNNQLDVQRRQSPGLDMTNFISAGGFEDTLEQMINVRALEEFARSIGLGVSKRLVDGDIASIPAFNGPNGQFDRTTFLSVLSQRKVTEKQLRDDIAADLYTRQMLVPVAGATRIPASIARPYAALALESRSGLVGFVPSTAMAKGTPPTQAELDAYYKQNVARYTVPERRVIRYATFGKAMLADKAKPTEAEIAAAYKADAAKYGARETRSLTQVILQDQNAARAFEAKVKGGTSFAAAAQQAGLEPAALAEQDRAKLTELASKAVADAAFAAAQGAITAPQRSGLGWHVVRVDSVKAVPARTLESVRGEITETLGKQKLDAALADLAAKIEDSIADGATFDEVVKANGLTAISTPAITAAGIDPDNQAFRPDPAFARFIEPAFEATVDDDPIVETIVQGEQYALSDVERIVPATPRPLAQIRDQVAQAFELERASRQARAIADAIIAKASKGVPLAQAINEAGVKLPAPETIGGRRMELTAGGQRVPPPLALLFSMAEKGAKRLEAPGKQGWFIVYLDKITPGDIASQPQLVAGLQAEMGRVMGQEYVSQFANAAKAELGVKRNAKAAATLKRQLTGTDSVQ</sequence>
<organism evidence="16 17">
    <name type="scientific">Sphingomonas cavernae</name>
    <dbReference type="NCBI Taxonomy" id="2320861"/>
    <lineage>
        <taxon>Bacteria</taxon>
        <taxon>Pseudomonadati</taxon>
        <taxon>Pseudomonadota</taxon>
        <taxon>Alphaproteobacteria</taxon>
        <taxon>Sphingomonadales</taxon>
        <taxon>Sphingomonadaceae</taxon>
        <taxon>Sphingomonas</taxon>
    </lineage>
</organism>
<dbReference type="Pfam" id="PF13145">
    <property type="entry name" value="Rotamase_2"/>
    <property type="match status" value="1"/>
</dbReference>